<keyword evidence="2" id="KW-1185">Reference proteome</keyword>
<protein>
    <submittedName>
        <fullName evidence="1">TenA family transcriptional regulator</fullName>
    </submittedName>
</protein>
<proteinExistence type="predicted"/>
<dbReference type="EMBL" id="RCNT01000004">
    <property type="protein sequence ID" value="RMA42456.1"/>
    <property type="molecule type" value="Genomic_DNA"/>
</dbReference>
<evidence type="ECO:0000313" key="1">
    <source>
        <dbReference type="EMBL" id="RMA42456.1"/>
    </source>
</evidence>
<reference evidence="1 2" key="1">
    <citation type="submission" date="2018-10" db="EMBL/GenBank/DDBJ databases">
        <authorList>
            <person name="Jung H.S."/>
            <person name="Jeon C.O."/>
        </authorList>
    </citation>
    <scope>NUCLEOTIDE SEQUENCE [LARGE SCALE GENOMIC DNA]</scope>
    <source>
        <strain evidence="1 2">MA-7-27</strain>
    </source>
</reference>
<dbReference type="InterPro" id="IPR016084">
    <property type="entry name" value="Haem_Oase-like_multi-hlx"/>
</dbReference>
<accession>A0A3L9Y8Q8</accession>
<name>A0A3L9Y8Q8_9RHOB</name>
<dbReference type="RefSeq" id="WP_121897937.1">
    <property type="nucleotide sequence ID" value="NZ_RCNT01000004.1"/>
</dbReference>
<evidence type="ECO:0000313" key="2">
    <source>
        <dbReference type="Proteomes" id="UP000281343"/>
    </source>
</evidence>
<dbReference type="SUPFAM" id="SSF48613">
    <property type="entry name" value="Heme oxygenase-like"/>
    <property type="match status" value="1"/>
</dbReference>
<organism evidence="1 2">
    <name type="scientific">Rhodophyticola porphyridii</name>
    <dbReference type="NCBI Taxonomy" id="1852017"/>
    <lineage>
        <taxon>Bacteria</taxon>
        <taxon>Pseudomonadati</taxon>
        <taxon>Pseudomonadota</taxon>
        <taxon>Alphaproteobacteria</taxon>
        <taxon>Rhodobacterales</taxon>
        <taxon>Roseobacteraceae</taxon>
        <taxon>Rhodophyticola</taxon>
    </lineage>
</organism>
<sequence>MRGNRRLSDISDIIEKHQLSTAPPPADSLFWKMWNGVQDVATDTLALPYLQGINAGTLDPNQYGGYNVADAYYCFEGADAYQTAVSKTTPNTPLNAFLSKKLAGYQRYNATFPDTWHVSSAASVTPPQVTKDYAEYEGNVAAQLDPIYCLIVMIPCEYLWAWLAGQMNPPQPTNVYGEWITENNDPSGAYAMGNFLDSYMTQNPGVVDPPYAQLIYGFAQIYEYQNFAAATGTQPNDAAHYGIGKPAIPPS</sequence>
<dbReference type="Gene3D" id="1.20.910.10">
    <property type="entry name" value="Heme oxygenase-like"/>
    <property type="match status" value="1"/>
</dbReference>
<comment type="caution">
    <text evidence="1">The sequence shown here is derived from an EMBL/GenBank/DDBJ whole genome shotgun (WGS) entry which is preliminary data.</text>
</comment>
<dbReference type="OrthoDB" id="5438245at2"/>
<dbReference type="AlphaFoldDB" id="A0A3L9Y8Q8"/>
<dbReference type="InterPro" id="IPR050967">
    <property type="entry name" value="Thiamine_Salvage_TenA"/>
</dbReference>
<dbReference type="GO" id="GO:0005829">
    <property type="term" value="C:cytosol"/>
    <property type="evidence" value="ECO:0007669"/>
    <property type="project" value="TreeGrafter"/>
</dbReference>
<dbReference type="CDD" id="cd19359">
    <property type="entry name" value="TenA_C_Bt3146-like"/>
    <property type="match status" value="1"/>
</dbReference>
<dbReference type="Proteomes" id="UP000281343">
    <property type="component" value="Unassembled WGS sequence"/>
</dbReference>
<dbReference type="PANTHER" id="PTHR43198">
    <property type="entry name" value="BIFUNCTIONAL TH2 PROTEIN"/>
    <property type="match status" value="1"/>
</dbReference>
<gene>
    <name evidence="1" type="ORF">D9R08_10215</name>
</gene>
<dbReference type="PANTHER" id="PTHR43198:SF2">
    <property type="entry name" value="SI:CH1073-67J19.1-RELATED"/>
    <property type="match status" value="1"/>
</dbReference>